<reference evidence="3" key="1">
    <citation type="submission" date="2022-11" db="UniProtKB">
        <authorList>
            <consortium name="WormBaseParasite"/>
        </authorList>
    </citation>
    <scope>IDENTIFICATION</scope>
</reference>
<name>A0A914CNP3_9BILA</name>
<dbReference type="InterPro" id="IPR050111">
    <property type="entry name" value="C-type_lectin/snaclec_domain"/>
</dbReference>
<proteinExistence type="predicted"/>
<evidence type="ECO:0000313" key="3">
    <source>
        <dbReference type="WBParaSite" id="ACRNAN_scaffold12268.g32530.t1"/>
    </source>
</evidence>
<dbReference type="CDD" id="cd00037">
    <property type="entry name" value="CLECT"/>
    <property type="match status" value="1"/>
</dbReference>
<dbReference type="PANTHER" id="PTHR22803">
    <property type="entry name" value="MANNOSE, PHOSPHOLIPASE, LECTIN RECEPTOR RELATED"/>
    <property type="match status" value="1"/>
</dbReference>
<dbReference type="AlphaFoldDB" id="A0A914CNP3"/>
<keyword evidence="2" id="KW-1185">Reference proteome</keyword>
<dbReference type="SUPFAM" id="SSF56436">
    <property type="entry name" value="C-type lectin-like"/>
    <property type="match status" value="1"/>
</dbReference>
<dbReference type="InterPro" id="IPR016187">
    <property type="entry name" value="CTDL_fold"/>
</dbReference>
<sequence>MDTFTIAEQEIIYTNITFNNGETRCQQDGAHLASVHSDFENEFITDSAYGGGGQWNGSVWIGLTFQNGNWQWTDGTPIDYTHFGCFNGTGNCYAVLTAHYKDGVCGDWFSFWDNLVFNCDVDVTQAICKYTP</sequence>
<protein>
    <submittedName>
        <fullName evidence="3">C-type lectin domain-containing protein</fullName>
    </submittedName>
</protein>
<organism evidence="2 3">
    <name type="scientific">Acrobeloides nanus</name>
    <dbReference type="NCBI Taxonomy" id="290746"/>
    <lineage>
        <taxon>Eukaryota</taxon>
        <taxon>Metazoa</taxon>
        <taxon>Ecdysozoa</taxon>
        <taxon>Nematoda</taxon>
        <taxon>Chromadorea</taxon>
        <taxon>Rhabditida</taxon>
        <taxon>Tylenchina</taxon>
        <taxon>Cephalobomorpha</taxon>
        <taxon>Cephaloboidea</taxon>
        <taxon>Cephalobidae</taxon>
        <taxon>Acrobeloides</taxon>
    </lineage>
</organism>
<dbReference type="SMART" id="SM00034">
    <property type="entry name" value="CLECT"/>
    <property type="match status" value="1"/>
</dbReference>
<dbReference type="WBParaSite" id="ACRNAN_scaffold12268.g32530.t1">
    <property type="protein sequence ID" value="ACRNAN_scaffold12268.g32530.t1"/>
    <property type="gene ID" value="ACRNAN_scaffold12268.g32530"/>
</dbReference>
<feature type="domain" description="C-type lectin" evidence="1">
    <location>
        <begin position="17"/>
        <end position="105"/>
    </location>
</feature>
<accession>A0A914CNP3</accession>
<dbReference type="Pfam" id="PF00059">
    <property type="entry name" value="Lectin_C"/>
    <property type="match status" value="1"/>
</dbReference>
<dbReference type="Proteomes" id="UP000887540">
    <property type="component" value="Unplaced"/>
</dbReference>
<evidence type="ECO:0000313" key="2">
    <source>
        <dbReference type="Proteomes" id="UP000887540"/>
    </source>
</evidence>
<dbReference type="InterPro" id="IPR016186">
    <property type="entry name" value="C-type_lectin-like/link_sf"/>
</dbReference>
<dbReference type="PROSITE" id="PS50041">
    <property type="entry name" value="C_TYPE_LECTIN_2"/>
    <property type="match status" value="1"/>
</dbReference>
<dbReference type="InterPro" id="IPR001304">
    <property type="entry name" value="C-type_lectin-like"/>
</dbReference>
<dbReference type="Gene3D" id="3.10.100.10">
    <property type="entry name" value="Mannose-Binding Protein A, subunit A"/>
    <property type="match status" value="1"/>
</dbReference>
<evidence type="ECO:0000259" key="1">
    <source>
        <dbReference type="PROSITE" id="PS50041"/>
    </source>
</evidence>